<dbReference type="InterPro" id="IPR055699">
    <property type="entry name" value="DUF7275"/>
</dbReference>
<proteinExistence type="predicted"/>
<dbReference type="RefSeq" id="XP_004334696.1">
    <property type="nucleotide sequence ID" value="XM_004334648.1"/>
</dbReference>
<protein>
    <recommendedName>
        <fullName evidence="2">DUF7275 domain-containing protein</fullName>
    </recommendedName>
</protein>
<feature type="compositionally biased region" description="Basic and acidic residues" evidence="1">
    <location>
        <begin position="1"/>
        <end position="25"/>
    </location>
</feature>
<dbReference type="KEGG" id="acan:ACA1_091930"/>
<keyword evidence="4" id="KW-1185">Reference proteome</keyword>
<dbReference type="Proteomes" id="UP000011083">
    <property type="component" value="Unassembled WGS sequence"/>
</dbReference>
<gene>
    <name evidence="3" type="ORF">ACA1_091930</name>
</gene>
<organism evidence="3 4">
    <name type="scientific">Acanthamoeba castellanii (strain ATCC 30010 / Neff)</name>
    <dbReference type="NCBI Taxonomy" id="1257118"/>
    <lineage>
        <taxon>Eukaryota</taxon>
        <taxon>Amoebozoa</taxon>
        <taxon>Discosea</taxon>
        <taxon>Longamoebia</taxon>
        <taxon>Centramoebida</taxon>
        <taxon>Acanthamoebidae</taxon>
        <taxon>Acanthamoeba</taxon>
    </lineage>
</organism>
<reference evidence="3 4" key="1">
    <citation type="journal article" date="2013" name="Genome Biol.">
        <title>Genome of Acanthamoeba castellanii highlights extensive lateral gene transfer and early evolution of tyrosine kinase signaling.</title>
        <authorList>
            <person name="Clarke M."/>
            <person name="Lohan A.J."/>
            <person name="Liu B."/>
            <person name="Lagkouvardos I."/>
            <person name="Roy S."/>
            <person name="Zafar N."/>
            <person name="Bertelli C."/>
            <person name="Schilde C."/>
            <person name="Kianianmomeni A."/>
            <person name="Burglin T.R."/>
            <person name="Frech C."/>
            <person name="Turcotte B."/>
            <person name="Kopec K.O."/>
            <person name="Synnott J.M."/>
            <person name="Choo C."/>
            <person name="Paponov I."/>
            <person name="Finkler A."/>
            <person name="Soon Heng Tan C."/>
            <person name="Hutchins A.P."/>
            <person name="Weinmeier T."/>
            <person name="Rattei T."/>
            <person name="Chu J.S."/>
            <person name="Gimenez G."/>
            <person name="Irimia M."/>
            <person name="Rigden D.J."/>
            <person name="Fitzpatrick D.A."/>
            <person name="Lorenzo-Morales J."/>
            <person name="Bateman A."/>
            <person name="Chiu C.H."/>
            <person name="Tang P."/>
            <person name="Hegemann P."/>
            <person name="Fromm H."/>
            <person name="Raoult D."/>
            <person name="Greub G."/>
            <person name="Miranda-Saavedra D."/>
            <person name="Chen N."/>
            <person name="Nash P."/>
            <person name="Ginger M.L."/>
            <person name="Horn M."/>
            <person name="Schaap P."/>
            <person name="Caler L."/>
            <person name="Loftus B."/>
        </authorList>
    </citation>
    <scope>NUCLEOTIDE SEQUENCE [LARGE SCALE GENOMIC DNA]</scope>
    <source>
        <strain evidence="3 4">Neff</strain>
    </source>
</reference>
<dbReference type="Pfam" id="PF23940">
    <property type="entry name" value="DUF7275"/>
    <property type="match status" value="1"/>
</dbReference>
<dbReference type="VEuPathDB" id="AmoebaDB:ACA1_091930"/>
<dbReference type="OrthoDB" id="2339473at2759"/>
<evidence type="ECO:0000256" key="1">
    <source>
        <dbReference type="SAM" id="MobiDB-lite"/>
    </source>
</evidence>
<dbReference type="EMBL" id="KB008103">
    <property type="protein sequence ID" value="ELR12683.1"/>
    <property type="molecule type" value="Genomic_DNA"/>
</dbReference>
<accession>L8GIV9</accession>
<feature type="region of interest" description="Disordered" evidence="1">
    <location>
        <begin position="1"/>
        <end position="31"/>
    </location>
</feature>
<sequence>MGNDAGGREHEEQPSKKEKRHEAKHGNKKKRKRAGACLVAEGYDEVLTFLGTLINEFKPTHVKFPSAILIGSRAAYYWDPDTMRTPDDWNLVILPWALENWLAINHITMTKPESKLKLYEYVLPNPRLPEAALPKRPPGQPHTLAKTWRVDCVIDQQVLHFDLCAKYLYDRAVQMQPSSNCLLFDLVANFLISHKERITAVKPFPGGGRAMVAPLELLEAIKRSHIHWPGDSWHKHVHDLHALRKKLEQKAGAKFDESQRSEETLEFLQRRYRETEERMGVPGMHLDFDTSTSRSGREFSHQHQAYHRVVARGELPVYEELQRNHVLSMDVFNNLRHESKLKLIREEVMTLALERRLAPNDTSAAESAFADALEMFCTVLTRGKLRDFALDHYPELERAKSDFVALCEEEASRKPGFVDGDAGDMPPTMADAHQSLQNAVATCPVLNLPDHAPPEVLGAPVL</sequence>
<dbReference type="AlphaFoldDB" id="L8GIV9"/>
<evidence type="ECO:0000313" key="4">
    <source>
        <dbReference type="Proteomes" id="UP000011083"/>
    </source>
</evidence>
<feature type="domain" description="DUF7275" evidence="2">
    <location>
        <begin position="218"/>
        <end position="400"/>
    </location>
</feature>
<evidence type="ECO:0000313" key="3">
    <source>
        <dbReference type="EMBL" id="ELR12683.1"/>
    </source>
</evidence>
<evidence type="ECO:0000259" key="2">
    <source>
        <dbReference type="Pfam" id="PF23940"/>
    </source>
</evidence>
<name>L8GIV9_ACACF</name>
<dbReference type="GeneID" id="14913449"/>